<evidence type="ECO:0000313" key="3">
    <source>
        <dbReference type="EMBL" id="PWF23837.1"/>
    </source>
</evidence>
<accession>A0A2V1K2H7</accession>
<dbReference type="Pfam" id="PF13416">
    <property type="entry name" value="SBP_bac_8"/>
    <property type="match status" value="1"/>
</dbReference>
<dbReference type="InterPro" id="IPR006059">
    <property type="entry name" value="SBP"/>
</dbReference>
<dbReference type="AlphaFoldDB" id="A0A2V1K2H7"/>
<keyword evidence="4" id="KW-1185">Reference proteome</keyword>
<feature type="region of interest" description="Disordered" evidence="2">
    <location>
        <begin position="1"/>
        <end position="29"/>
    </location>
</feature>
<sequence length="435" mass="47587">MRLARPTPVLRQGAAGHARTGSHDRGYAGHAGIPARAPAHLRLKPVRPRVDAARFSAVCFAFTSVITAILQHRVARHAFPHKTQGGITMAFPFSLRQVCFLSATACLAFGASAKDLTVVNFGGANGNAQKTAYVDTFEKATGNRIIGVEYNGEQARVKAMVEAGNVTWDVVEVETGDLTRGCDEGLYQRIDWSRVGDKADFIPEAVTECGVGTFVWSTVLAYDADKLKTAPTSWADFWDIEKFPGKRGMRKQALYNLEFALMADGVPAKDVYEVLATKEGVDRAFKKLDELKPHIQWWEAGAQPPQFLVAGDVVMSTAFNGRIDAARREGRPLAVAWNGGIYDLDYWVIPEGTPNTDLAYDFIKHASQPENQTVYAQNIAYGPVNVKALENLDAKVLADLPSAPANASVGVLMNGEFWTDHGEELQQRFTAWAAR</sequence>
<evidence type="ECO:0000256" key="1">
    <source>
        <dbReference type="ARBA" id="ARBA00022729"/>
    </source>
</evidence>
<dbReference type="CDD" id="cd13589">
    <property type="entry name" value="PBP2_polyamine_RpCGA009"/>
    <property type="match status" value="1"/>
</dbReference>
<dbReference type="PANTHER" id="PTHR30222">
    <property type="entry name" value="SPERMIDINE/PUTRESCINE-BINDING PERIPLASMIC PROTEIN"/>
    <property type="match status" value="1"/>
</dbReference>
<comment type="caution">
    <text evidence="3">The sequence shown here is derived from an EMBL/GenBank/DDBJ whole genome shotgun (WGS) entry which is preliminary data.</text>
</comment>
<name>A0A2V1K2H7_9BURK</name>
<reference evidence="4" key="1">
    <citation type="submission" date="2018-05" db="EMBL/GenBank/DDBJ databases">
        <authorList>
            <person name="Li Y."/>
        </authorList>
    </citation>
    <scope>NUCLEOTIDE SEQUENCE [LARGE SCALE GENOMIC DNA]</scope>
    <source>
        <strain evidence="4">3d-2-2</strain>
    </source>
</reference>
<dbReference type="SUPFAM" id="SSF53850">
    <property type="entry name" value="Periplasmic binding protein-like II"/>
    <property type="match status" value="1"/>
</dbReference>
<keyword evidence="1" id="KW-0732">Signal</keyword>
<proteinExistence type="predicted"/>
<evidence type="ECO:0000313" key="4">
    <source>
        <dbReference type="Proteomes" id="UP000245212"/>
    </source>
</evidence>
<dbReference type="PANTHER" id="PTHR30222:SF2">
    <property type="entry name" value="ABC TRANSPORTER SUBSTRATE-BINDING PROTEIN"/>
    <property type="match status" value="1"/>
</dbReference>
<protein>
    <submittedName>
        <fullName evidence="3">Spermidine/putrescine ABC transporter substrate-binding protein</fullName>
    </submittedName>
</protein>
<dbReference type="Proteomes" id="UP000245212">
    <property type="component" value="Unassembled WGS sequence"/>
</dbReference>
<organism evidence="3 4">
    <name type="scientific">Corticimicrobacter populi</name>
    <dbReference type="NCBI Taxonomy" id="2175229"/>
    <lineage>
        <taxon>Bacteria</taxon>
        <taxon>Pseudomonadati</taxon>
        <taxon>Pseudomonadota</taxon>
        <taxon>Betaproteobacteria</taxon>
        <taxon>Burkholderiales</taxon>
        <taxon>Alcaligenaceae</taxon>
        <taxon>Corticimicrobacter</taxon>
    </lineage>
</organism>
<dbReference type="Gene3D" id="3.40.190.10">
    <property type="entry name" value="Periplasmic binding protein-like II"/>
    <property type="match status" value="2"/>
</dbReference>
<dbReference type="EMBL" id="QETA01000002">
    <property type="protein sequence ID" value="PWF23837.1"/>
    <property type="molecule type" value="Genomic_DNA"/>
</dbReference>
<evidence type="ECO:0000256" key="2">
    <source>
        <dbReference type="SAM" id="MobiDB-lite"/>
    </source>
</evidence>
<gene>
    <name evidence="3" type="ORF">DD235_05710</name>
</gene>